<evidence type="ECO:0000313" key="5">
    <source>
        <dbReference type="EMBL" id="KMZ63090.1"/>
    </source>
</evidence>
<evidence type="ECO:0000256" key="2">
    <source>
        <dbReference type="ARBA" id="ARBA00022723"/>
    </source>
</evidence>
<sequence length="161" mass="17650">MAGIRAGRVTVEFSEDELTDLEAGIDVSGSGRNLFLEQLNQPKSAVLVKGFGGGRNFYGKSGSVGRFFYDPRCEDKGIRGYFLDACTLCKKSLVAHRDIFMYRGDTPFCSEECRQDQIEMDEAKEKMLRNVAVKASSRNESKTNTAQGIIHVHAVGATVAG</sequence>
<name>A0A0K9P4H3_ZOSMR</name>
<evidence type="ECO:0000256" key="3">
    <source>
        <dbReference type="PROSITE-ProRule" id="PRU01131"/>
    </source>
</evidence>
<gene>
    <name evidence="5" type="ORF">ZOSMA_42G01300</name>
</gene>
<dbReference type="Proteomes" id="UP000036987">
    <property type="component" value="Unassembled WGS sequence"/>
</dbReference>
<dbReference type="PROSITE" id="PS51795">
    <property type="entry name" value="ZF_FLZ"/>
    <property type="match status" value="1"/>
</dbReference>
<dbReference type="Pfam" id="PF04570">
    <property type="entry name" value="zf-FLZ"/>
    <property type="match status" value="1"/>
</dbReference>
<keyword evidence="6" id="KW-1185">Reference proteome</keyword>
<comment type="caution">
    <text evidence="5">The sequence shown here is derived from an EMBL/GenBank/DDBJ whole genome shotgun (WGS) entry which is preliminary data.</text>
</comment>
<dbReference type="InterPro" id="IPR007650">
    <property type="entry name" value="Zf-FLZ_dom"/>
</dbReference>
<organism evidence="5 6">
    <name type="scientific">Zostera marina</name>
    <name type="common">Eelgrass</name>
    <dbReference type="NCBI Taxonomy" id="29655"/>
    <lineage>
        <taxon>Eukaryota</taxon>
        <taxon>Viridiplantae</taxon>
        <taxon>Streptophyta</taxon>
        <taxon>Embryophyta</taxon>
        <taxon>Tracheophyta</taxon>
        <taxon>Spermatophyta</taxon>
        <taxon>Magnoliopsida</taxon>
        <taxon>Liliopsida</taxon>
        <taxon>Zosteraceae</taxon>
        <taxon>Zostera</taxon>
    </lineage>
</organism>
<evidence type="ECO:0000313" key="6">
    <source>
        <dbReference type="Proteomes" id="UP000036987"/>
    </source>
</evidence>
<dbReference type="OrthoDB" id="1916924at2759"/>
<keyword evidence="2" id="KW-0479">Metal-binding</keyword>
<dbReference type="PANTHER" id="PTHR46057:SF9">
    <property type="entry name" value="FCS-LIKE ZINC FINGER 1"/>
    <property type="match status" value="1"/>
</dbReference>
<dbReference type="PANTHER" id="PTHR46057">
    <property type="entry name" value="FCS-LIKE ZINC FINGER 1-RELATED"/>
    <property type="match status" value="1"/>
</dbReference>
<feature type="domain" description="FLZ-type" evidence="4">
    <location>
        <begin position="81"/>
        <end position="125"/>
    </location>
</feature>
<dbReference type="InterPro" id="IPR044533">
    <property type="entry name" value="FLZ1/2/3"/>
</dbReference>
<dbReference type="EMBL" id="LFYR01001279">
    <property type="protein sequence ID" value="KMZ63090.1"/>
    <property type="molecule type" value="Genomic_DNA"/>
</dbReference>
<reference evidence="6" key="1">
    <citation type="journal article" date="2016" name="Nature">
        <title>The genome of the seagrass Zostera marina reveals angiosperm adaptation to the sea.</title>
        <authorList>
            <person name="Olsen J.L."/>
            <person name="Rouze P."/>
            <person name="Verhelst B."/>
            <person name="Lin Y.-C."/>
            <person name="Bayer T."/>
            <person name="Collen J."/>
            <person name="Dattolo E."/>
            <person name="De Paoli E."/>
            <person name="Dittami S."/>
            <person name="Maumus F."/>
            <person name="Michel G."/>
            <person name="Kersting A."/>
            <person name="Lauritano C."/>
            <person name="Lohaus R."/>
            <person name="Toepel M."/>
            <person name="Tonon T."/>
            <person name="Vanneste K."/>
            <person name="Amirebrahimi M."/>
            <person name="Brakel J."/>
            <person name="Bostroem C."/>
            <person name="Chovatia M."/>
            <person name="Grimwood J."/>
            <person name="Jenkins J.W."/>
            <person name="Jueterbock A."/>
            <person name="Mraz A."/>
            <person name="Stam W.T."/>
            <person name="Tice H."/>
            <person name="Bornberg-Bauer E."/>
            <person name="Green P.J."/>
            <person name="Pearson G.A."/>
            <person name="Procaccini G."/>
            <person name="Duarte C.M."/>
            <person name="Schmutz J."/>
            <person name="Reusch T.B.H."/>
            <person name="Van de Peer Y."/>
        </authorList>
    </citation>
    <scope>NUCLEOTIDE SEQUENCE [LARGE SCALE GENOMIC DNA]</scope>
    <source>
        <strain evidence="6">cv. Finnish</strain>
    </source>
</reference>
<accession>A0A0K9P4H3</accession>
<dbReference type="GO" id="GO:0046872">
    <property type="term" value="F:metal ion binding"/>
    <property type="evidence" value="ECO:0007669"/>
    <property type="project" value="UniProtKB-KW"/>
</dbReference>
<evidence type="ECO:0000259" key="4">
    <source>
        <dbReference type="PROSITE" id="PS51795"/>
    </source>
</evidence>
<comment type="similarity">
    <text evidence="1">Belongs to the FLZ family.</text>
</comment>
<proteinExistence type="inferred from homology"/>
<dbReference type="AlphaFoldDB" id="A0A0K9P4H3"/>
<evidence type="ECO:0000256" key="1">
    <source>
        <dbReference type="ARBA" id="ARBA00009374"/>
    </source>
</evidence>
<feature type="zinc finger region" description="FLZ-type" evidence="3">
    <location>
        <begin position="81"/>
        <end position="125"/>
    </location>
</feature>
<protein>
    <recommendedName>
        <fullName evidence="4">FLZ-type domain-containing protein</fullName>
    </recommendedName>
</protein>